<dbReference type="PANTHER" id="PTHR30349">
    <property type="entry name" value="PHAGE INTEGRASE-RELATED"/>
    <property type="match status" value="1"/>
</dbReference>
<gene>
    <name evidence="8" type="ORF">BZM27_27085</name>
</gene>
<dbReference type="GO" id="GO:0007059">
    <property type="term" value="P:chromosome segregation"/>
    <property type="evidence" value="ECO:0007669"/>
    <property type="project" value="UniProtKB-KW"/>
</dbReference>
<dbReference type="InterPro" id="IPR002104">
    <property type="entry name" value="Integrase_catalytic"/>
</dbReference>
<dbReference type="GO" id="GO:0015074">
    <property type="term" value="P:DNA integration"/>
    <property type="evidence" value="ECO:0007669"/>
    <property type="project" value="UniProtKB-KW"/>
</dbReference>
<dbReference type="InterPro" id="IPR050090">
    <property type="entry name" value="Tyrosine_recombinase_XerCD"/>
</dbReference>
<dbReference type="InterPro" id="IPR004107">
    <property type="entry name" value="Integrase_SAM-like_N"/>
</dbReference>
<evidence type="ECO:0000256" key="3">
    <source>
        <dbReference type="ARBA" id="ARBA00023125"/>
    </source>
</evidence>
<name>A0A4R0XJB2_9BURK</name>
<evidence type="ECO:0000256" key="5">
    <source>
        <dbReference type="PROSITE-ProRule" id="PRU01248"/>
    </source>
</evidence>
<dbReference type="EMBL" id="MWML01000114">
    <property type="protein sequence ID" value="TCG06331.1"/>
    <property type="molecule type" value="Genomic_DNA"/>
</dbReference>
<proteinExistence type="predicted"/>
<dbReference type="AlphaFoldDB" id="A0A4R0XJB2"/>
<keyword evidence="9" id="KW-1185">Reference proteome</keyword>
<evidence type="ECO:0000313" key="8">
    <source>
        <dbReference type="EMBL" id="TCG06331.1"/>
    </source>
</evidence>
<dbReference type="Gene3D" id="1.10.443.10">
    <property type="entry name" value="Intergrase catalytic core"/>
    <property type="match status" value="1"/>
</dbReference>
<evidence type="ECO:0000259" key="7">
    <source>
        <dbReference type="PROSITE" id="PS51900"/>
    </source>
</evidence>
<feature type="domain" description="Tyr recombinase" evidence="6">
    <location>
        <begin position="125"/>
        <end position="312"/>
    </location>
</feature>
<dbReference type="SUPFAM" id="SSF56349">
    <property type="entry name" value="DNA breaking-rejoining enzymes"/>
    <property type="match status" value="1"/>
</dbReference>
<sequence length="341" mass="38724">MKLHHPTDLGKSIVRLFQEYLPALRGLSQHTIRGYRAAIVLFLHYLAEHTNHPIEKLNLSHLTAEYVAQFLTFIEETRGNSVATRNARLSAIHTMARFLATDNPERLAEWQRILALPVKRGATRTPIEYLEKAEVKALLDHIDRSTHTGQRDYAMSCLMFNTGARVQEILDLRRSDIRTDPPYQVRLRGKGGRMRLCPIWAQTSKLLQHLASTEPDGGNSENVLFRNARGGKLTRFGVRYLLHKYVVAAATEVDTLRTKRIHPHSLRHGTAIALLKSGVDFATISQWLGHSCLNTTMVYARADMDIKRQALTQVFPDVLSASSFVEFALVEADLVKWLREL</sequence>
<keyword evidence="2" id="KW-0229">DNA integration</keyword>
<evidence type="ECO:0000313" key="9">
    <source>
        <dbReference type="Proteomes" id="UP000294200"/>
    </source>
</evidence>
<comment type="caution">
    <text evidence="8">The sequence shown here is derived from an EMBL/GenBank/DDBJ whole genome shotgun (WGS) entry which is preliminary data.</text>
</comment>
<dbReference type="PANTHER" id="PTHR30349:SF81">
    <property type="entry name" value="TYROSINE RECOMBINASE XERC"/>
    <property type="match status" value="1"/>
</dbReference>
<dbReference type="PROSITE" id="PS51900">
    <property type="entry name" value="CB"/>
    <property type="match status" value="1"/>
</dbReference>
<dbReference type="InterPro" id="IPR044068">
    <property type="entry name" value="CB"/>
</dbReference>
<dbReference type="Pfam" id="PF00589">
    <property type="entry name" value="Phage_integrase"/>
    <property type="match status" value="1"/>
</dbReference>
<dbReference type="SUPFAM" id="SSF47823">
    <property type="entry name" value="lambda integrase-like, N-terminal domain"/>
    <property type="match status" value="1"/>
</dbReference>
<dbReference type="Proteomes" id="UP000294200">
    <property type="component" value="Unassembled WGS sequence"/>
</dbReference>
<protein>
    <submittedName>
        <fullName evidence="8">Integrase</fullName>
    </submittedName>
</protein>
<organism evidence="8 9">
    <name type="scientific">Paraburkholderia steynii</name>
    <dbReference type="NCBI Taxonomy" id="1245441"/>
    <lineage>
        <taxon>Bacteria</taxon>
        <taxon>Pseudomonadati</taxon>
        <taxon>Pseudomonadota</taxon>
        <taxon>Betaproteobacteria</taxon>
        <taxon>Burkholderiales</taxon>
        <taxon>Burkholderiaceae</taxon>
        <taxon>Paraburkholderia</taxon>
    </lineage>
</organism>
<dbReference type="InterPro" id="IPR013762">
    <property type="entry name" value="Integrase-like_cat_sf"/>
</dbReference>
<dbReference type="GO" id="GO:0006310">
    <property type="term" value="P:DNA recombination"/>
    <property type="evidence" value="ECO:0007669"/>
    <property type="project" value="UniProtKB-KW"/>
</dbReference>
<evidence type="ECO:0000256" key="4">
    <source>
        <dbReference type="ARBA" id="ARBA00023172"/>
    </source>
</evidence>
<dbReference type="PROSITE" id="PS51898">
    <property type="entry name" value="TYR_RECOMBINASE"/>
    <property type="match status" value="1"/>
</dbReference>
<dbReference type="Gene3D" id="1.10.150.130">
    <property type="match status" value="1"/>
</dbReference>
<keyword evidence="3 5" id="KW-0238">DNA-binding</keyword>
<reference evidence="8 9" key="1">
    <citation type="submission" date="2017-02" db="EMBL/GenBank/DDBJ databases">
        <title>Paraburkholderia sophoroidis sp. nov. and Paraburkholderia steynii sp. nov. rhizobial symbionts of the fynbos legume Hypocalyptus sophoroides.</title>
        <authorList>
            <person name="Steenkamp E.T."/>
            <person name="Beukes C.W."/>
            <person name="Van Zyl E."/>
            <person name="Avontuur J."/>
            <person name="Chan W.Y."/>
            <person name="Hassen A."/>
            <person name="Palmer M."/>
            <person name="Mthombeni L."/>
            <person name="Phalane F."/>
            <person name="Sereme K."/>
            <person name="Venter S.N."/>
        </authorList>
    </citation>
    <scope>NUCLEOTIDE SEQUENCE [LARGE SCALE GENOMIC DNA]</scope>
    <source>
        <strain evidence="8 9">HC1.1ba</strain>
    </source>
</reference>
<dbReference type="Pfam" id="PF02899">
    <property type="entry name" value="Phage_int_SAM_1"/>
    <property type="match status" value="1"/>
</dbReference>
<feature type="domain" description="Core-binding (CB)" evidence="7">
    <location>
        <begin position="11"/>
        <end position="100"/>
    </location>
</feature>
<dbReference type="InterPro" id="IPR011010">
    <property type="entry name" value="DNA_brk_join_enz"/>
</dbReference>
<dbReference type="InterPro" id="IPR010998">
    <property type="entry name" value="Integrase_recombinase_N"/>
</dbReference>
<evidence type="ECO:0000256" key="1">
    <source>
        <dbReference type="ARBA" id="ARBA00022829"/>
    </source>
</evidence>
<evidence type="ECO:0000256" key="2">
    <source>
        <dbReference type="ARBA" id="ARBA00022908"/>
    </source>
</evidence>
<evidence type="ECO:0000259" key="6">
    <source>
        <dbReference type="PROSITE" id="PS51898"/>
    </source>
</evidence>
<accession>A0A4R0XJB2</accession>
<keyword evidence="1" id="KW-0159">Chromosome partition</keyword>
<keyword evidence="4" id="KW-0233">DNA recombination</keyword>
<dbReference type="GO" id="GO:0003677">
    <property type="term" value="F:DNA binding"/>
    <property type="evidence" value="ECO:0007669"/>
    <property type="project" value="UniProtKB-UniRule"/>
</dbReference>